<evidence type="ECO:0000313" key="9">
    <source>
        <dbReference type="EMBL" id="MBM6912389.1"/>
    </source>
</evidence>
<evidence type="ECO:0000256" key="5">
    <source>
        <dbReference type="ARBA" id="ARBA00022692"/>
    </source>
</evidence>
<dbReference type="PANTHER" id="PTHR30330:SF3">
    <property type="entry name" value="TRANSCRIPTIONAL REGULATOR, LRP FAMILY"/>
    <property type="match status" value="1"/>
</dbReference>
<evidence type="ECO:0000256" key="4">
    <source>
        <dbReference type="ARBA" id="ARBA00022475"/>
    </source>
</evidence>
<dbReference type="EMBL" id="JACJLA010000004">
    <property type="protein sequence ID" value="MBM6912389.1"/>
    <property type="molecule type" value="Genomic_DNA"/>
</dbReference>
<protein>
    <submittedName>
        <fullName evidence="9">Sodium:alanine symporter family protein</fullName>
    </submittedName>
</protein>
<evidence type="ECO:0000256" key="2">
    <source>
        <dbReference type="ARBA" id="ARBA00009261"/>
    </source>
</evidence>
<evidence type="ECO:0000256" key="7">
    <source>
        <dbReference type="ARBA" id="ARBA00023136"/>
    </source>
</evidence>
<gene>
    <name evidence="9" type="ORF">H6A01_03450</name>
</gene>
<evidence type="ECO:0000256" key="6">
    <source>
        <dbReference type="ARBA" id="ARBA00022989"/>
    </source>
</evidence>
<dbReference type="PANTHER" id="PTHR30330">
    <property type="entry name" value="AGSS FAMILY TRANSPORTER, SODIUM-ALANINE"/>
    <property type="match status" value="1"/>
</dbReference>
<comment type="subcellular location">
    <subcellularLocation>
        <location evidence="1 8">Cell membrane</location>
        <topology evidence="1 8">Multi-pass membrane protein</topology>
    </subcellularLocation>
</comment>
<keyword evidence="10" id="KW-1185">Reference proteome</keyword>
<feature type="transmembrane region" description="Helical" evidence="8">
    <location>
        <begin position="214"/>
        <end position="234"/>
    </location>
</feature>
<comment type="similarity">
    <text evidence="2 8">Belongs to the alanine or glycine:cation symporter (AGCS) (TC 2.A.25) family.</text>
</comment>
<feature type="transmembrane region" description="Helical" evidence="8">
    <location>
        <begin position="391"/>
        <end position="408"/>
    </location>
</feature>
<evidence type="ECO:0000256" key="8">
    <source>
        <dbReference type="RuleBase" id="RU363064"/>
    </source>
</evidence>
<accession>A0ABS2GE07</accession>
<dbReference type="Pfam" id="PF01235">
    <property type="entry name" value="Na_Ala_symp"/>
    <property type="match status" value="1"/>
</dbReference>
<comment type="caution">
    <text evidence="9">The sequence shown here is derived from an EMBL/GenBank/DDBJ whole genome shotgun (WGS) entry which is preliminary data.</text>
</comment>
<feature type="transmembrane region" description="Helical" evidence="8">
    <location>
        <begin position="349"/>
        <end position="371"/>
    </location>
</feature>
<name>A0ABS2GE07_9FIRM</name>
<keyword evidence="8" id="KW-0769">Symport</keyword>
<dbReference type="InterPro" id="IPR001463">
    <property type="entry name" value="Na/Ala_symport"/>
</dbReference>
<keyword evidence="7 8" id="KW-0472">Membrane</keyword>
<feature type="transmembrane region" description="Helical" evidence="8">
    <location>
        <begin position="20"/>
        <end position="38"/>
    </location>
</feature>
<keyword evidence="5 8" id="KW-0812">Transmembrane</keyword>
<feature type="transmembrane region" description="Helical" evidence="8">
    <location>
        <begin position="240"/>
        <end position="263"/>
    </location>
</feature>
<proteinExistence type="inferred from homology"/>
<dbReference type="Proteomes" id="UP000707138">
    <property type="component" value="Unassembled WGS sequence"/>
</dbReference>
<keyword evidence="6 8" id="KW-1133">Transmembrane helix</keyword>
<evidence type="ECO:0000256" key="3">
    <source>
        <dbReference type="ARBA" id="ARBA00022448"/>
    </source>
</evidence>
<dbReference type="NCBIfam" id="TIGR00835">
    <property type="entry name" value="agcS"/>
    <property type="match status" value="1"/>
</dbReference>
<feature type="transmembrane region" description="Helical" evidence="8">
    <location>
        <begin position="414"/>
        <end position="430"/>
    </location>
</feature>
<evidence type="ECO:0000256" key="1">
    <source>
        <dbReference type="ARBA" id="ARBA00004651"/>
    </source>
</evidence>
<keyword evidence="4 8" id="KW-1003">Cell membrane</keyword>
<dbReference type="PRINTS" id="PR00175">
    <property type="entry name" value="NAALASMPORT"/>
</dbReference>
<organism evidence="9 10">
    <name type="scientific">Veillonella magna</name>
    <dbReference type="NCBI Taxonomy" id="464322"/>
    <lineage>
        <taxon>Bacteria</taxon>
        <taxon>Bacillati</taxon>
        <taxon>Bacillota</taxon>
        <taxon>Negativicutes</taxon>
        <taxon>Veillonellales</taxon>
        <taxon>Veillonellaceae</taxon>
        <taxon>Veillonella</taxon>
    </lineage>
</organism>
<feature type="transmembrane region" description="Helical" evidence="8">
    <location>
        <begin position="183"/>
        <end position="202"/>
    </location>
</feature>
<reference evidence="9 10" key="1">
    <citation type="journal article" date="2021" name="Sci. Rep.">
        <title>The distribution of antibiotic resistance genes in chicken gut microbiota commensals.</title>
        <authorList>
            <person name="Juricova H."/>
            <person name="Matiasovicova J."/>
            <person name="Kubasova T."/>
            <person name="Cejkova D."/>
            <person name="Rychlik I."/>
        </authorList>
    </citation>
    <scope>NUCLEOTIDE SEQUENCE [LARGE SCALE GENOMIC DNA]</scope>
    <source>
        <strain evidence="9 10">An537</strain>
    </source>
</reference>
<dbReference type="RefSeq" id="WP_205087565.1">
    <property type="nucleotide sequence ID" value="NZ_JACJLA010000004.1"/>
</dbReference>
<keyword evidence="3 8" id="KW-0813">Transport</keyword>
<sequence length="449" mass="48722">MGMVEDYLLTLSGLIWDKYLMVALIGVGVYYTVATRFVQIRYFTRAIAQAVAGMRGSGQGSGEGTLSSFQALTNALASCVGNGNIVGVATAVASGGPGAVFWMWLTGIVGMATKYAEIVLGILYREKNKKGEYVGGPMYYIKKGMKLPWLGALFAILMFMQICGGGLIQANALSGVLMHTFDIPGYLIGIFLCIMVFLVVVGGVTRLGRVTERLVPLMAVLYIVGSLIVVIVHWDRALFVWQMIIGSAFYPESALGGVAGYGVKEAMRFGVARGLYSNEAGEGSAPVLHSAARVKRAHTQGLMGIVEVFVDTIIICSVSAFTIIASGVFTEDLSPAVFILTAFENVNYYLRYIVFFAVILFAYSTIISQWYFGNVALAYLGCTRLADNFKYIFMIIIFLGTIASIKMVWLLQDVILGIMIIPNLLALLWLRGDVLRELRSAEAGCPDKA</sequence>
<feature type="transmembrane region" description="Helical" evidence="8">
    <location>
        <begin position="147"/>
        <end position="168"/>
    </location>
</feature>
<feature type="transmembrane region" description="Helical" evidence="8">
    <location>
        <begin position="302"/>
        <end position="329"/>
    </location>
</feature>
<evidence type="ECO:0000313" key="10">
    <source>
        <dbReference type="Proteomes" id="UP000707138"/>
    </source>
</evidence>